<proteinExistence type="predicted"/>
<dbReference type="InterPro" id="IPR050222">
    <property type="entry name" value="MATE_MdtK"/>
</dbReference>
<organism evidence="11 12">
    <name type="scientific">Pseudodesulfovibrio profundus</name>
    <dbReference type="NCBI Taxonomy" id="57320"/>
    <lineage>
        <taxon>Bacteria</taxon>
        <taxon>Pseudomonadati</taxon>
        <taxon>Thermodesulfobacteriota</taxon>
        <taxon>Desulfovibrionia</taxon>
        <taxon>Desulfovibrionales</taxon>
        <taxon>Desulfovibrionaceae</taxon>
    </lineage>
</organism>
<feature type="transmembrane region" description="Helical" evidence="10">
    <location>
        <begin position="131"/>
        <end position="152"/>
    </location>
</feature>
<keyword evidence="4" id="KW-1003">Cell membrane</keyword>
<keyword evidence="7" id="KW-0406">Ion transport</keyword>
<feature type="transmembrane region" description="Helical" evidence="10">
    <location>
        <begin position="422"/>
        <end position="443"/>
    </location>
</feature>
<evidence type="ECO:0000256" key="5">
    <source>
        <dbReference type="ARBA" id="ARBA00022692"/>
    </source>
</evidence>
<keyword evidence="12" id="KW-1185">Reference proteome</keyword>
<dbReference type="GO" id="GO:0005886">
    <property type="term" value="C:plasma membrane"/>
    <property type="evidence" value="ECO:0007669"/>
    <property type="project" value="UniProtKB-SubCell"/>
</dbReference>
<protein>
    <recommendedName>
        <fullName evidence="9">Multidrug-efflux transporter</fullName>
    </recommendedName>
</protein>
<feature type="transmembrane region" description="Helical" evidence="10">
    <location>
        <begin position="21"/>
        <end position="39"/>
    </location>
</feature>
<evidence type="ECO:0000256" key="8">
    <source>
        <dbReference type="ARBA" id="ARBA00023136"/>
    </source>
</evidence>
<dbReference type="NCBIfam" id="TIGR00797">
    <property type="entry name" value="matE"/>
    <property type="match status" value="1"/>
</dbReference>
<dbReference type="PANTHER" id="PTHR43298:SF2">
    <property type="entry name" value="FMN_FAD EXPORTER YEEO-RELATED"/>
    <property type="match status" value="1"/>
</dbReference>
<dbReference type="CDD" id="cd13133">
    <property type="entry name" value="MATE_like_7"/>
    <property type="match status" value="1"/>
</dbReference>
<feature type="transmembrane region" description="Helical" evidence="10">
    <location>
        <begin position="393"/>
        <end position="416"/>
    </location>
</feature>
<evidence type="ECO:0000256" key="2">
    <source>
        <dbReference type="ARBA" id="ARBA00022448"/>
    </source>
</evidence>
<evidence type="ECO:0000256" key="4">
    <source>
        <dbReference type="ARBA" id="ARBA00022475"/>
    </source>
</evidence>
<keyword evidence="2" id="KW-0813">Transport</keyword>
<comment type="subcellular location">
    <subcellularLocation>
        <location evidence="1">Cell membrane</location>
        <topology evidence="1">Multi-pass membrane protein</topology>
    </subcellularLocation>
</comment>
<feature type="transmembrane region" description="Helical" evidence="10">
    <location>
        <begin position="242"/>
        <end position="265"/>
    </location>
</feature>
<dbReference type="AlphaFoldDB" id="A0A2C8FCA2"/>
<dbReference type="PANTHER" id="PTHR43298">
    <property type="entry name" value="MULTIDRUG RESISTANCE PROTEIN NORM-RELATED"/>
    <property type="match status" value="1"/>
</dbReference>
<dbReference type="Proteomes" id="UP000219215">
    <property type="component" value="Chromosome DPRO"/>
</dbReference>
<dbReference type="KEGG" id="pprf:DPRO_3347"/>
<feature type="transmembrane region" description="Helical" evidence="10">
    <location>
        <begin position="312"/>
        <end position="337"/>
    </location>
</feature>
<feature type="transmembrane region" description="Helical" evidence="10">
    <location>
        <begin position="87"/>
        <end position="111"/>
    </location>
</feature>
<feature type="transmembrane region" description="Helical" evidence="10">
    <location>
        <begin position="164"/>
        <end position="186"/>
    </location>
</feature>
<evidence type="ECO:0000256" key="3">
    <source>
        <dbReference type="ARBA" id="ARBA00022449"/>
    </source>
</evidence>
<keyword evidence="8 10" id="KW-0472">Membrane</keyword>
<dbReference type="InterPro" id="IPR048279">
    <property type="entry name" value="MdtK-like"/>
</dbReference>
<keyword evidence="5 10" id="KW-0812">Transmembrane</keyword>
<evidence type="ECO:0000256" key="10">
    <source>
        <dbReference type="SAM" id="Phobius"/>
    </source>
</evidence>
<evidence type="ECO:0000313" key="11">
    <source>
        <dbReference type="EMBL" id="SOB60258.1"/>
    </source>
</evidence>
<evidence type="ECO:0000256" key="7">
    <source>
        <dbReference type="ARBA" id="ARBA00023065"/>
    </source>
</evidence>
<dbReference type="InterPro" id="IPR002528">
    <property type="entry name" value="MATE_fam"/>
</dbReference>
<dbReference type="Pfam" id="PF01554">
    <property type="entry name" value="MatE"/>
    <property type="match status" value="2"/>
</dbReference>
<feature type="transmembrane region" description="Helical" evidence="10">
    <location>
        <begin position="51"/>
        <end position="75"/>
    </location>
</feature>
<dbReference type="OrthoDB" id="9805232at2"/>
<evidence type="ECO:0000256" key="9">
    <source>
        <dbReference type="ARBA" id="ARBA00031636"/>
    </source>
</evidence>
<gene>
    <name evidence="11" type="ORF">DPRO_3347</name>
</gene>
<dbReference type="PIRSF" id="PIRSF006603">
    <property type="entry name" value="DinF"/>
    <property type="match status" value="1"/>
</dbReference>
<evidence type="ECO:0000256" key="6">
    <source>
        <dbReference type="ARBA" id="ARBA00022989"/>
    </source>
</evidence>
<name>A0A2C8FCA2_9BACT</name>
<accession>A0A2C8FCA2</accession>
<dbReference type="EMBL" id="LT907975">
    <property type="protein sequence ID" value="SOB60258.1"/>
    <property type="molecule type" value="Genomic_DNA"/>
</dbReference>
<dbReference type="GO" id="GO:0042910">
    <property type="term" value="F:xenobiotic transmembrane transporter activity"/>
    <property type="evidence" value="ECO:0007669"/>
    <property type="project" value="InterPro"/>
</dbReference>
<evidence type="ECO:0000256" key="1">
    <source>
        <dbReference type="ARBA" id="ARBA00004651"/>
    </source>
</evidence>
<keyword evidence="6 10" id="KW-1133">Transmembrane helix</keyword>
<reference evidence="12" key="1">
    <citation type="submission" date="2017-09" db="EMBL/GenBank/DDBJ databases">
        <authorList>
            <person name="Regsiter A."/>
            <person name="William W."/>
        </authorList>
    </citation>
    <scope>NUCLEOTIDE SEQUENCE [LARGE SCALE GENOMIC DNA]</scope>
    <source>
        <strain evidence="12">500-1</strain>
    </source>
</reference>
<dbReference type="GO" id="GO:0006811">
    <property type="term" value="P:monoatomic ion transport"/>
    <property type="evidence" value="ECO:0007669"/>
    <property type="project" value="UniProtKB-KW"/>
</dbReference>
<feature type="transmembrane region" description="Helical" evidence="10">
    <location>
        <begin position="277"/>
        <end position="300"/>
    </location>
</feature>
<dbReference type="GO" id="GO:0015297">
    <property type="term" value="F:antiporter activity"/>
    <property type="evidence" value="ECO:0007669"/>
    <property type="project" value="UniProtKB-KW"/>
</dbReference>
<feature type="transmembrane region" description="Helical" evidence="10">
    <location>
        <begin position="357"/>
        <end position="381"/>
    </location>
</feature>
<sequence>MLTRWSAPNGYRASLKIGMPLVVSMMSSTVMTFTDRIFLGNYSLEALGASLPASIAAFLFLSFFFGVAEYTGVFVSQYTGACRHERVGAALWQGIWFCIPAGLILASLWFIAEPLFALGGHPPEVRELEVVYFRILTLGGGPFLLGITLSCFYSGRGITKPVMLVNLAAAGINIPLDYCLINGVWIFPELGIVGAGLATVFGYTLPAVCFALLIFNKHNDASFRVLSAVRFEPELFKRFMKYGLPGGVQFFLEIFGITFFVFIVGRIGEVELAASNIAISIDTLAFLPTLGLNIAVSIMVGQAMGNRNPDGAFYATKSVLHIALTYMFFMAMIFFVFPVPLLELFRTRGEVAAFNDVVPLGIVLLRYVAAFTLVDAVAIVYVGALKGAGDTRFIMTVMGSASFGCLVIPLSLLSYFGSTSVHGPWICLVLYVTVLAVVFRARFNKGVWRSHRVIEDY</sequence>
<evidence type="ECO:0000313" key="12">
    <source>
        <dbReference type="Proteomes" id="UP000219215"/>
    </source>
</evidence>
<feature type="transmembrane region" description="Helical" evidence="10">
    <location>
        <begin position="192"/>
        <end position="215"/>
    </location>
</feature>
<keyword evidence="3" id="KW-0050">Antiport</keyword>